<dbReference type="Gene3D" id="1.20.1250.20">
    <property type="entry name" value="MFS general substrate transporter like domains"/>
    <property type="match status" value="2"/>
</dbReference>
<keyword evidence="3" id="KW-0813">Transport</keyword>
<evidence type="ECO:0000313" key="9">
    <source>
        <dbReference type="EMBL" id="KAF3889388.1"/>
    </source>
</evidence>
<feature type="transmembrane region" description="Helical" evidence="7">
    <location>
        <begin position="115"/>
        <end position="134"/>
    </location>
</feature>
<dbReference type="EMBL" id="JHEG04000001">
    <property type="protein sequence ID" value="KAF3889388.1"/>
    <property type="molecule type" value="Genomic_DNA"/>
</dbReference>
<feature type="transmembrane region" description="Helical" evidence="7">
    <location>
        <begin position="297"/>
        <end position="315"/>
    </location>
</feature>
<dbReference type="SUPFAM" id="SSF103473">
    <property type="entry name" value="MFS general substrate transporter"/>
    <property type="match status" value="1"/>
</dbReference>
<evidence type="ECO:0000256" key="3">
    <source>
        <dbReference type="ARBA" id="ARBA00022448"/>
    </source>
</evidence>
<comment type="similarity">
    <text evidence="2">Belongs to the major facilitator superfamily. Folate-biopterin transporter (TC 2.A.71) family.</text>
</comment>
<dbReference type="Proteomes" id="UP000029738">
    <property type="component" value="Unassembled WGS sequence"/>
</dbReference>
<evidence type="ECO:0000313" key="10">
    <source>
        <dbReference type="EMBL" id="KIE07188.1"/>
    </source>
</evidence>
<keyword evidence="5 7" id="KW-1133">Transmembrane helix</keyword>
<name>A0A0C1QTL4_9CYAN</name>
<feature type="domain" description="Major facilitator superfamily (MFS) profile" evidence="8">
    <location>
        <begin position="227"/>
        <end position="417"/>
    </location>
</feature>
<accession>A0A0C1QTL4</accession>
<evidence type="ECO:0000256" key="2">
    <source>
        <dbReference type="ARBA" id="ARBA00007015"/>
    </source>
</evidence>
<feature type="transmembrane region" description="Helical" evidence="7">
    <location>
        <begin position="386"/>
        <end position="405"/>
    </location>
</feature>
<reference evidence="9" key="2">
    <citation type="submission" date="2019-11" db="EMBL/GenBank/DDBJ databases">
        <title>Improved Assembly of Tolypothrix boutellei genome.</title>
        <authorList>
            <person name="Sarangi A.N."/>
            <person name="Mukherjee M."/>
            <person name="Ghosh S."/>
            <person name="Singh D."/>
            <person name="Das A."/>
            <person name="Kant S."/>
            <person name="Prusty A."/>
            <person name="Tripathy S."/>
        </authorList>
    </citation>
    <scope>NUCLEOTIDE SEQUENCE</scope>
    <source>
        <strain evidence="9">VB521301</strain>
    </source>
</reference>
<feature type="transmembrane region" description="Helical" evidence="7">
    <location>
        <begin position="230"/>
        <end position="254"/>
    </location>
</feature>
<gene>
    <name evidence="10" type="ORF">DA73_0239165</name>
    <name evidence="9" type="ORF">DA73_0400030840</name>
</gene>
<reference evidence="10" key="1">
    <citation type="journal article" date="2015" name="Genome Announc.">
        <title>Draft Genome Sequence of Tolypothrix boutellei Strain VB521301.</title>
        <authorList>
            <person name="Chandrababunaidu M.M."/>
            <person name="Singh D."/>
            <person name="Sen D."/>
            <person name="Bhan S."/>
            <person name="Das S."/>
            <person name="Gupta A."/>
            <person name="Adhikary S.P."/>
            <person name="Tripathy S."/>
        </authorList>
    </citation>
    <scope>NUCLEOTIDE SEQUENCE</scope>
    <source>
        <strain evidence="10">VB521301</strain>
    </source>
</reference>
<dbReference type="Pfam" id="PF03092">
    <property type="entry name" value="BT1"/>
    <property type="match status" value="1"/>
</dbReference>
<keyword evidence="11" id="KW-1185">Reference proteome</keyword>
<feature type="transmembrane region" description="Helical" evidence="7">
    <location>
        <begin position="182"/>
        <end position="203"/>
    </location>
</feature>
<evidence type="ECO:0000256" key="7">
    <source>
        <dbReference type="SAM" id="Phobius"/>
    </source>
</evidence>
<evidence type="ECO:0000313" key="11">
    <source>
        <dbReference type="Proteomes" id="UP000029738"/>
    </source>
</evidence>
<sequence>MQLMSNNGKEDRMTVQRVICIMVLFYLIQTYGSLPGFFGLPLTIYLKESLGLSPAQLATFSSLIFTPWLIRPLYGIIADAIPIFGYQFKSYFLICYTLAIAVLLGLSRFQFNTISLLAIGVLLVNLSIAFSDVLTDKIMVVQGRILNNTAVLQASQWTALGFGKALLYYISGWLAQNSNLSTAFLLTAIVPLIGVVATVVLLADEKKQQQTVAIASSIKSLWSALKSRQLLAVIGFIACLEFSLVPPLVNYLIYYYKDTLKFDAQFIGLLGTFEAFANGLGAIVFGIFAFKISRRSLLNLAVGLTAVSTIGLLFIQNQQTAILVSLFFGFFAMIAMLGVLEIAARACPVGVEGATYALLMSVYNLAKQPGSILGGYLYGWDVPVSALVTISAAFTAFCWFLIPLLKLEQLPAREITQ</sequence>
<dbReference type="PROSITE" id="PS50850">
    <property type="entry name" value="MFS"/>
    <property type="match status" value="1"/>
</dbReference>
<evidence type="ECO:0000256" key="6">
    <source>
        <dbReference type="ARBA" id="ARBA00023136"/>
    </source>
</evidence>
<evidence type="ECO:0000256" key="4">
    <source>
        <dbReference type="ARBA" id="ARBA00022692"/>
    </source>
</evidence>
<organism evidence="10">
    <name type="scientific">Tolypothrix bouteillei VB521301</name>
    <dbReference type="NCBI Taxonomy" id="1479485"/>
    <lineage>
        <taxon>Bacteria</taxon>
        <taxon>Bacillati</taxon>
        <taxon>Cyanobacteriota</taxon>
        <taxon>Cyanophyceae</taxon>
        <taxon>Nostocales</taxon>
        <taxon>Tolypothrichaceae</taxon>
        <taxon>Tolypothrix</taxon>
    </lineage>
</organism>
<proteinExistence type="inferred from homology"/>
<feature type="transmembrane region" description="Helical" evidence="7">
    <location>
        <begin position="321"/>
        <end position="340"/>
    </location>
</feature>
<feature type="transmembrane region" description="Helical" evidence="7">
    <location>
        <begin position="91"/>
        <end position="109"/>
    </location>
</feature>
<comment type="caution">
    <text evidence="10">The sequence shown here is derived from an EMBL/GenBank/DDBJ whole genome shotgun (WGS) entry which is preliminary data.</text>
</comment>
<dbReference type="InterPro" id="IPR036259">
    <property type="entry name" value="MFS_trans_sf"/>
</dbReference>
<dbReference type="RefSeq" id="WP_050046664.1">
    <property type="nucleotide sequence ID" value="NZ_JHEG04000001.1"/>
</dbReference>
<keyword evidence="6 7" id="KW-0472">Membrane</keyword>
<dbReference type="PANTHER" id="PTHR31585:SF0">
    <property type="entry name" value="FOLATE-BIOPTERIN TRANSPORTER 1, CHLOROPLASTIC"/>
    <property type="match status" value="1"/>
</dbReference>
<feature type="transmembrane region" description="Helical" evidence="7">
    <location>
        <begin position="266"/>
        <end position="290"/>
    </location>
</feature>
<feature type="transmembrane region" description="Helical" evidence="7">
    <location>
        <begin position="21"/>
        <end position="46"/>
    </location>
</feature>
<comment type="subcellular location">
    <subcellularLocation>
        <location evidence="1">Cell membrane</location>
        <topology evidence="1">Multi-pass membrane protein</topology>
    </subcellularLocation>
</comment>
<dbReference type="InterPro" id="IPR039309">
    <property type="entry name" value="BT1"/>
</dbReference>
<dbReference type="InterPro" id="IPR020846">
    <property type="entry name" value="MFS_dom"/>
</dbReference>
<feature type="transmembrane region" description="Helical" evidence="7">
    <location>
        <begin position="146"/>
        <end position="170"/>
    </location>
</feature>
<dbReference type="PANTHER" id="PTHR31585">
    <property type="entry name" value="FOLATE-BIOPTERIN TRANSPORTER 1, CHLOROPLASTIC"/>
    <property type="match status" value="1"/>
</dbReference>
<protein>
    <submittedName>
        <fullName evidence="9">Folate/biopterin family MFS transporter</fullName>
    </submittedName>
</protein>
<dbReference type="STRING" id="1479485.DA73_0239165"/>
<evidence type="ECO:0000259" key="8">
    <source>
        <dbReference type="PROSITE" id="PS50850"/>
    </source>
</evidence>
<dbReference type="OrthoDB" id="8191993at2"/>
<keyword evidence="4 7" id="KW-0812">Transmembrane</keyword>
<evidence type="ECO:0000256" key="5">
    <source>
        <dbReference type="ARBA" id="ARBA00022989"/>
    </source>
</evidence>
<evidence type="ECO:0000256" key="1">
    <source>
        <dbReference type="ARBA" id="ARBA00004651"/>
    </source>
</evidence>
<dbReference type="GO" id="GO:0005886">
    <property type="term" value="C:plasma membrane"/>
    <property type="evidence" value="ECO:0007669"/>
    <property type="project" value="UniProtKB-SubCell"/>
</dbReference>
<dbReference type="GO" id="GO:0022857">
    <property type="term" value="F:transmembrane transporter activity"/>
    <property type="evidence" value="ECO:0007669"/>
    <property type="project" value="InterPro"/>
</dbReference>
<dbReference type="EMBL" id="JHEG02000059">
    <property type="protein sequence ID" value="KIE07188.1"/>
    <property type="molecule type" value="Genomic_DNA"/>
</dbReference>
<dbReference type="AlphaFoldDB" id="A0A0C1QTL4"/>